<evidence type="ECO:0000256" key="7">
    <source>
        <dbReference type="ARBA" id="ARBA00023136"/>
    </source>
</evidence>
<comment type="similarity">
    <text evidence="2 8">Belongs to the major facilitator superfamily. Bcr/CmlA family.</text>
</comment>
<feature type="transmembrane region" description="Helical" evidence="8">
    <location>
        <begin position="78"/>
        <end position="97"/>
    </location>
</feature>
<evidence type="ECO:0000256" key="4">
    <source>
        <dbReference type="ARBA" id="ARBA00022475"/>
    </source>
</evidence>
<keyword evidence="7 8" id="KW-0472">Membrane</keyword>
<evidence type="ECO:0000256" key="2">
    <source>
        <dbReference type="ARBA" id="ARBA00006236"/>
    </source>
</evidence>
<dbReference type="RefSeq" id="WP_137020829.1">
    <property type="nucleotide sequence ID" value="NZ_SZNS01000152.1"/>
</dbReference>
<organism evidence="10 11">
    <name type="scientific">Peribacillus simplex</name>
    <dbReference type="NCBI Taxonomy" id="1478"/>
    <lineage>
        <taxon>Bacteria</taxon>
        <taxon>Bacillati</taxon>
        <taxon>Bacillota</taxon>
        <taxon>Bacilli</taxon>
        <taxon>Bacillales</taxon>
        <taxon>Bacillaceae</taxon>
        <taxon>Peribacillus</taxon>
    </lineage>
</organism>
<dbReference type="FunFam" id="1.20.1720.10:FF:000005">
    <property type="entry name" value="Bcr/CflA family efflux transporter"/>
    <property type="match status" value="1"/>
</dbReference>
<keyword evidence="3 8" id="KW-0813">Transport</keyword>
<dbReference type="InterPro" id="IPR011701">
    <property type="entry name" value="MFS"/>
</dbReference>
<evidence type="ECO:0000256" key="8">
    <source>
        <dbReference type="RuleBase" id="RU365088"/>
    </source>
</evidence>
<feature type="transmembrane region" description="Helical" evidence="8">
    <location>
        <begin position="282"/>
        <end position="302"/>
    </location>
</feature>
<protein>
    <recommendedName>
        <fullName evidence="8">Bcr/CflA family efflux transporter</fullName>
    </recommendedName>
</protein>
<dbReference type="Proteomes" id="UP000309170">
    <property type="component" value="Unassembled WGS sequence"/>
</dbReference>
<keyword evidence="4 8" id="KW-1003">Cell membrane</keyword>
<dbReference type="CDD" id="cd17320">
    <property type="entry name" value="MFS_MdfA_MDR_like"/>
    <property type="match status" value="1"/>
</dbReference>
<feature type="domain" description="Major facilitator superfamily (MFS) profile" evidence="9">
    <location>
        <begin position="12"/>
        <end position="396"/>
    </location>
</feature>
<feature type="transmembrane region" description="Helical" evidence="8">
    <location>
        <begin position="103"/>
        <end position="124"/>
    </location>
</feature>
<feature type="transmembrane region" description="Helical" evidence="8">
    <location>
        <begin position="371"/>
        <end position="392"/>
    </location>
</feature>
<dbReference type="Gene3D" id="1.20.1720.10">
    <property type="entry name" value="Multidrug resistance protein D"/>
    <property type="match status" value="1"/>
</dbReference>
<dbReference type="InterPro" id="IPR036259">
    <property type="entry name" value="MFS_trans_sf"/>
</dbReference>
<evidence type="ECO:0000259" key="9">
    <source>
        <dbReference type="PROSITE" id="PS50850"/>
    </source>
</evidence>
<accession>A0A9X8ZH86</accession>
<evidence type="ECO:0000313" key="11">
    <source>
        <dbReference type="Proteomes" id="UP000309170"/>
    </source>
</evidence>
<feature type="transmembrane region" description="Helical" evidence="8">
    <location>
        <begin position="161"/>
        <end position="184"/>
    </location>
</feature>
<name>A0A9X8ZH86_9BACI</name>
<proteinExistence type="inferred from homology"/>
<feature type="transmembrane region" description="Helical" evidence="8">
    <location>
        <begin position="308"/>
        <end position="333"/>
    </location>
</feature>
<dbReference type="AlphaFoldDB" id="A0A9X8ZH86"/>
<feature type="transmembrane region" description="Helical" evidence="8">
    <location>
        <begin position="345"/>
        <end position="365"/>
    </location>
</feature>
<evidence type="ECO:0000313" key="10">
    <source>
        <dbReference type="EMBL" id="TKH11105.1"/>
    </source>
</evidence>
<sequence>MDSRTNKNRVRFALLLAVFCALGPFTVDMYLSSFPEIMKFFGTNASMVQASLTSALLGLSLGQIVIGPLSDVHGRRKPLLISMILFFISSVGCAISPNVEVFIVLRFIQGFTASAGLVIARAIVRDLYNGVELTKFFALLTTITSVTPLLSPLAGSAVISFTSWVGIFFVTGIIGIYLTIMTVWKVKETLRIENRISSDLKEILKSYKTLLKNRKFMGYGLASGILFGGCFAYISGSPFIYQNIYGVSPQMFSILFALNGISLMLGAQLVKRLAGRKTPHNIFLIGLLSSFISSLAVLIVVFSHGPLAALVISLFLSNASLGIVGPISFTLAIESQGHIAGSASALLGIMPFLLGSITSPLVGIAGEYSAIPLGVIIFATSLLAVFFNAVLIKNGQTVTAPEEMNLD</sequence>
<dbReference type="NCBIfam" id="TIGR00710">
    <property type="entry name" value="efflux_Bcr_CflA"/>
    <property type="match status" value="1"/>
</dbReference>
<feature type="transmembrane region" description="Helical" evidence="8">
    <location>
        <begin position="252"/>
        <end position="270"/>
    </location>
</feature>
<evidence type="ECO:0000256" key="5">
    <source>
        <dbReference type="ARBA" id="ARBA00022692"/>
    </source>
</evidence>
<feature type="transmembrane region" description="Helical" evidence="8">
    <location>
        <begin position="136"/>
        <end position="155"/>
    </location>
</feature>
<evidence type="ECO:0000256" key="6">
    <source>
        <dbReference type="ARBA" id="ARBA00022989"/>
    </source>
</evidence>
<reference evidence="10 11" key="1">
    <citation type="journal article" date="2019" name="Environ. Microbiol.">
        <title>An active ?-lactamase is a part of an orchestrated cell wall stress resistance network of Bacillus subtilis and related rhizosphere species.</title>
        <authorList>
            <person name="Bucher T."/>
            <person name="Keren-Paz A."/>
            <person name="Hausser J."/>
            <person name="Olender T."/>
            <person name="Cytryn E."/>
            <person name="Kolodkin-Gal I."/>
        </authorList>
    </citation>
    <scope>NUCLEOTIDE SEQUENCE [LARGE SCALE GENOMIC DNA]</scope>
    <source>
        <strain evidence="10 11">I4</strain>
    </source>
</reference>
<dbReference type="GO" id="GO:0042910">
    <property type="term" value="F:xenobiotic transmembrane transporter activity"/>
    <property type="evidence" value="ECO:0007669"/>
    <property type="project" value="InterPro"/>
</dbReference>
<dbReference type="EMBL" id="SZNT01000169">
    <property type="protein sequence ID" value="TKH11105.1"/>
    <property type="molecule type" value="Genomic_DNA"/>
</dbReference>
<dbReference type="PANTHER" id="PTHR23502">
    <property type="entry name" value="MAJOR FACILITATOR SUPERFAMILY"/>
    <property type="match status" value="1"/>
</dbReference>
<dbReference type="SUPFAM" id="SSF103473">
    <property type="entry name" value="MFS general substrate transporter"/>
    <property type="match status" value="1"/>
</dbReference>
<evidence type="ECO:0000256" key="1">
    <source>
        <dbReference type="ARBA" id="ARBA00004651"/>
    </source>
</evidence>
<feature type="transmembrane region" description="Helical" evidence="8">
    <location>
        <begin position="216"/>
        <end position="240"/>
    </location>
</feature>
<gene>
    <name evidence="10" type="ORF">FC678_12845</name>
</gene>
<dbReference type="GO" id="GO:0005886">
    <property type="term" value="C:plasma membrane"/>
    <property type="evidence" value="ECO:0007669"/>
    <property type="project" value="UniProtKB-SubCell"/>
</dbReference>
<keyword evidence="5 8" id="KW-0812">Transmembrane</keyword>
<comment type="subcellular location">
    <subcellularLocation>
        <location evidence="1 8">Cell membrane</location>
        <topology evidence="1 8">Multi-pass membrane protein</topology>
    </subcellularLocation>
</comment>
<comment type="caution">
    <text evidence="10">The sequence shown here is derived from an EMBL/GenBank/DDBJ whole genome shotgun (WGS) entry which is preliminary data.</text>
</comment>
<feature type="transmembrane region" description="Helical" evidence="8">
    <location>
        <begin position="46"/>
        <end position="66"/>
    </location>
</feature>
<dbReference type="GO" id="GO:1990961">
    <property type="term" value="P:xenobiotic detoxification by transmembrane export across the plasma membrane"/>
    <property type="evidence" value="ECO:0007669"/>
    <property type="project" value="InterPro"/>
</dbReference>
<dbReference type="OrthoDB" id="9800416at2"/>
<feature type="transmembrane region" description="Helical" evidence="8">
    <location>
        <begin position="12"/>
        <end position="34"/>
    </location>
</feature>
<evidence type="ECO:0000256" key="3">
    <source>
        <dbReference type="ARBA" id="ARBA00022448"/>
    </source>
</evidence>
<dbReference type="PANTHER" id="PTHR23502:SF132">
    <property type="entry name" value="POLYAMINE TRANSPORTER 2-RELATED"/>
    <property type="match status" value="1"/>
</dbReference>
<dbReference type="Pfam" id="PF07690">
    <property type="entry name" value="MFS_1"/>
    <property type="match status" value="1"/>
</dbReference>
<dbReference type="PROSITE" id="PS50850">
    <property type="entry name" value="MFS"/>
    <property type="match status" value="1"/>
</dbReference>
<keyword evidence="6 8" id="KW-1133">Transmembrane helix</keyword>
<dbReference type="InterPro" id="IPR020846">
    <property type="entry name" value="MFS_dom"/>
</dbReference>
<dbReference type="InterPro" id="IPR004812">
    <property type="entry name" value="Efflux_drug-R_Bcr/CmlA"/>
</dbReference>